<dbReference type="WBParaSite" id="TMUE_1000004046.2">
    <property type="protein sequence ID" value="TMUE_1000004046.2"/>
    <property type="gene ID" value="WBGene00291560"/>
</dbReference>
<sequence>MKASRYCLYGKPFEDVEEGEGVGKKPLSIDQQVVTDEKGRRRFHGAFTGGFSAGYFNTVDTKEGWLPSSFKSTRGQRGQQKEQRPEQFMDSEDFSEFGIAPREIKTTVRYTDDSGFGQLGKSELQHRLAWDTSELLSEARALADMVKPTSHTFGVNLLIRMGWRPGRGIGSKTEKHRAAKPSSENLRFYGCALPPKLQAKCDDVKIPEEEEEEEASKANVSVSVDDVGAFMFEVKSNQHGLGYKPLQPSGVLTEDVLLKYTGIPGVKSSRGISGQAFGVGAFEDDDPDVYQTDDFSKFDFSSDLKAVTSGATVFKDTPSGEFVLAARKNTRRNEYPPPEVPPDFVPKGVERLSSSGSLPEQRPSRTPNERRLALSDGISVFDLLSTADRERLLRIKKRTEAGEAPTVEPNTDRRRNPSPRREHDFEAFPDDPAKQARFLRFIDYTRRERSMPCPSELGEEQWRSECTEFACLLPVDMRPSYEMAKRNSEPLVPPSLTVVSRYFAESLNSKFTRGSGGSANVENAEVDKEEAVRMKMFGMLTRESYQWYPEKQLCKRFNVRDPYPESKLVGVPLLQKKAKPTSKFESEAIPGAFIGRTRNQETPNMGIAHTTQPSPIRKITTATGPVAVSPIIEKETVEEVEEERPSADLFKAIFAASGSEADSEDEPPPSADVEEDIVSVLFTQVQPSLPQKVEKQIAFPIPEMVSVHKSPARSPTYGPPLPPDAGEFEESTWLLSKSRCLLEKTKAKKRHKKKHKRESDYRHGKSPKRRSASRSPRRSS</sequence>
<feature type="region of interest" description="Disordered" evidence="2">
    <location>
        <begin position="744"/>
        <end position="780"/>
    </location>
</feature>
<dbReference type="Proteomes" id="UP000046395">
    <property type="component" value="Unassembled WGS sequence"/>
</dbReference>
<feature type="region of interest" description="Disordered" evidence="2">
    <location>
        <begin position="67"/>
        <end position="92"/>
    </location>
</feature>
<reference evidence="4" key="1">
    <citation type="submission" date="2014-03" db="EMBL/GenBank/DDBJ databases">
        <title>The whipworm genome and dual-species transcriptomics of an intimate host-pathogen interaction.</title>
        <authorList>
            <person name="Foth B.J."/>
            <person name="Tsai I.J."/>
            <person name="Reid A.J."/>
            <person name="Bancroft A.J."/>
            <person name="Nichol S."/>
            <person name="Tracey A."/>
            <person name="Holroyd N."/>
            <person name="Cotton J.A."/>
            <person name="Stanley E.J."/>
            <person name="Zarowiecki M."/>
            <person name="Liu J.Z."/>
            <person name="Huckvale T."/>
            <person name="Cooper P.J."/>
            <person name="Grencis R.K."/>
            <person name="Berriman M."/>
        </authorList>
    </citation>
    <scope>NUCLEOTIDE SEQUENCE [LARGE SCALE GENOMIC DNA]</scope>
    <source>
        <strain evidence="4">Edinburgh</strain>
    </source>
</reference>
<reference evidence="5" key="2">
    <citation type="submission" date="2019-12" db="UniProtKB">
        <authorList>
            <consortium name="WormBaseParasite"/>
        </authorList>
    </citation>
    <scope>IDENTIFICATION</scope>
</reference>
<accession>A0A5S6Q9R0</accession>
<dbReference type="PANTHER" id="PTHR13384:SF19">
    <property type="entry name" value="G PATCH DOMAIN-CONTAINING PROTEIN 1"/>
    <property type="match status" value="1"/>
</dbReference>
<dbReference type="WBParaSite" id="TMUE_1000004046.1">
    <property type="protein sequence ID" value="TMUE_1000004046.1"/>
    <property type="gene ID" value="WBGene00291560"/>
</dbReference>
<feature type="compositionally biased region" description="Basic residues" evidence="2">
    <location>
        <begin position="764"/>
        <end position="780"/>
    </location>
</feature>
<feature type="region of interest" description="Disordered" evidence="2">
    <location>
        <begin position="708"/>
        <end position="727"/>
    </location>
</feature>
<evidence type="ECO:0000313" key="6">
    <source>
        <dbReference type="WBParaSite" id="TMUE_1000004046.2"/>
    </source>
</evidence>
<dbReference type="AlphaFoldDB" id="A0A5S6Q9R0"/>
<dbReference type="InterPro" id="IPR000467">
    <property type="entry name" value="G_patch_dom"/>
</dbReference>
<dbReference type="PROSITE" id="PS50174">
    <property type="entry name" value="G_PATCH"/>
    <property type="match status" value="1"/>
</dbReference>
<protein>
    <submittedName>
        <fullName evidence="5 6">G-patch domain-containing protein</fullName>
    </submittedName>
</protein>
<evidence type="ECO:0000256" key="1">
    <source>
        <dbReference type="ARBA" id="ARBA00008600"/>
    </source>
</evidence>
<feature type="compositionally biased region" description="Polar residues" evidence="2">
    <location>
        <begin position="69"/>
        <end position="78"/>
    </location>
</feature>
<feature type="domain" description="G-patch" evidence="3">
    <location>
        <begin position="150"/>
        <end position="181"/>
    </location>
</feature>
<dbReference type="InterPro" id="IPR011666">
    <property type="entry name" value="DUF1604"/>
</dbReference>
<feature type="compositionally biased region" description="Basic and acidic residues" evidence="2">
    <location>
        <begin position="410"/>
        <end position="429"/>
    </location>
</feature>
<feature type="compositionally biased region" description="Basic residues" evidence="2">
    <location>
        <begin position="746"/>
        <end position="756"/>
    </location>
</feature>
<feature type="compositionally biased region" description="Pro residues" evidence="2">
    <location>
        <begin position="335"/>
        <end position="344"/>
    </location>
</feature>
<dbReference type="GO" id="GO:0006397">
    <property type="term" value="P:mRNA processing"/>
    <property type="evidence" value="ECO:0007669"/>
    <property type="project" value="InterPro"/>
</dbReference>
<dbReference type="GO" id="GO:0003723">
    <property type="term" value="F:RNA binding"/>
    <property type="evidence" value="ECO:0007669"/>
    <property type="project" value="TreeGrafter"/>
</dbReference>
<dbReference type="PANTHER" id="PTHR13384">
    <property type="entry name" value="G PATCH DOMAIN-CONTAINING PROTEIN 1"/>
    <property type="match status" value="1"/>
</dbReference>
<dbReference type="GO" id="GO:0005634">
    <property type="term" value="C:nucleus"/>
    <property type="evidence" value="ECO:0007669"/>
    <property type="project" value="TreeGrafter"/>
</dbReference>
<evidence type="ECO:0000259" key="3">
    <source>
        <dbReference type="PROSITE" id="PS50174"/>
    </source>
</evidence>
<evidence type="ECO:0000313" key="4">
    <source>
        <dbReference type="Proteomes" id="UP000046395"/>
    </source>
</evidence>
<dbReference type="Pfam" id="PF07713">
    <property type="entry name" value="DUF1604"/>
    <property type="match status" value="1"/>
</dbReference>
<proteinExistence type="inferred from homology"/>
<feature type="region of interest" description="Disordered" evidence="2">
    <location>
        <begin position="395"/>
        <end position="429"/>
    </location>
</feature>
<evidence type="ECO:0000313" key="5">
    <source>
        <dbReference type="WBParaSite" id="TMUE_1000004046.1"/>
    </source>
</evidence>
<evidence type="ECO:0000256" key="2">
    <source>
        <dbReference type="SAM" id="MobiDB-lite"/>
    </source>
</evidence>
<dbReference type="STRING" id="70415.A0A5S6Q9R0"/>
<comment type="similarity">
    <text evidence="1">Belongs to the GPATCH1 family.</text>
</comment>
<name>A0A5S6Q9R0_TRIMR</name>
<feature type="region of interest" description="Disordered" evidence="2">
    <location>
        <begin position="327"/>
        <end position="371"/>
    </location>
</feature>
<keyword evidence="4" id="KW-1185">Reference proteome</keyword>
<organism evidence="4 5">
    <name type="scientific">Trichuris muris</name>
    <name type="common">Mouse whipworm</name>
    <dbReference type="NCBI Taxonomy" id="70415"/>
    <lineage>
        <taxon>Eukaryota</taxon>
        <taxon>Metazoa</taxon>
        <taxon>Ecdysozoa</taxon>
        <taxon>Nematoda</taxon>
        <taxon>Enoplea</taxon>
        <taxon>Dorylaimia</taxon>
        <taxon>Trichinellida</taxon>
        <taxon>Trichuridae</taxon>
        <taxon>Trichuris</taxon>
    </lineage>
</organism>